<organism evidence="2 3">
    <name type="scientific">Ascodesmis nigricans</name>
    <dbReference type="NCBI Taxonomy" id="341454"/>
    <lineage>
        <taxon>Eukaryota</taxon>
        <taxon>Fungi</taxon>
        <taxon>Dikarya</taxon>
        <taxon>Ascomycota</taxon>
        <taxon>Pezizomycotina</taxon>
        <taxon>Pezizomycetes</taxon>
        <taxon>Pezizales</taxon>
        <taxon>Ascodesmidaceae</taxon>
        <taxon>Ascodesmis</taxon>
    </lineage>
</organism>
<evidence type="ECO:0000313" key="2">
    <source>
        <dbReference type="EMBL" id="TGZ79397.1"/>
    </source>
</evidence>
<feature type="compositionally biased region" description="Acidic residues" evidence="1">
    <location>
        <begin position="194"/>
        <end position="234"/>
    </location>
</feature>
<sequence length="485" mass="53338">MEEGAIPSHPQENNPKVKLIPVVGNRLVKEDDGEGVQGDDEEDVERAEISQAKGKGKGEVTIDKSEDITQLFNKLYSPMGKLLVGSTPLGNDNQVILPPIGTPRLNPGRLLTGNLEGSAAYVSPQSVGSTSRAQNNYNEHEWPYHSNCPDDRPENAVNPPEEPAEEPDLEPASPRLEVARNTVAGEMIPKYGEDSQDDPTDSSDSEEDAVNSPDEDAVNPSEDWEPMVSDESDSEASKSSNRIVADDAIPENITETSEDTHNPPEDSGMESAGSHDSGSETSLPCCNSPGKTIEDDSDPGWIEITSKTQPLEVGLKEEIVFANWFILLEDLLGASDAENDNDAAAGTRPSSKKNRWRNKKEKNKNQQQQQQQVREKEKHRKWFWSSCVKAPPPEMCYYAPHRYCCDHIEPAKLKRCSSAATASTATKFVDGLAVCVHFHMLPKKEHYIDLPCEECWPWDGAMPASMAMMMAKGWVRKEKGKGVGA</sequence>
<feature type="compositionally biased region" description="Basic and acidic residues" evidence="1">
    <location>
        <begin position="139"/>
        <end position="154"/>
    </location>
</feature>
<evidence type="ECO:0000256" key="1">
    <source>
        <dbReference type="SAM" id="MobiDB-lite"/>
    </source>
</evidence>
<name>A0A4S2MSU7_9PEZI</name>
<evidence type="ECO:0000313" key="3">
    <source>
        <dbReference type="Proteomes" id="UP000298138"/>
    </source>
</evidence>
<protein>
    <submittedName>
        <fullName evidence="2">Uncharacterized protein</fullName>
    </submittedName>
</protein>
<keyword evidence="3" id="KW-1185">Reference proteome</keyword>
<dbReference type="AlphaFoldDB" id="A0A4S2MSU7"/>
<reference evidence="2 3" key="1">
    <citation type="submission" date="2019-04" db="EMBL/GenBank/DDBJ databases">
        <title>Comparative genomics and transcriptomics to analyze fruiting body development in filamentous ascomycetes.</title>
        <authorList>
            <consortium name="DOE Joint Genome Institute"/>
            <person name="Lutkenhaus R."/>
            <person name="Traeger S."/>
            <person name="Breuer J."/>
            <person name="Kuo A."/>
            <person name="Lipzen A."/>
            <person name="Pangilinan J."/>
            <person name="Dilworth D."/>
            <person name="Sandor L."/>
            <person name="Poggeler S."/>
            <person name="Barry K."/>
            <person name="Grigoriev I.V."/>
            <person name="Nowrousian M."/>
        </authorList>
    </citation>
    <scope>NUCLEOTIDE SEQUENCE [LARGE SCALE GENOMIC DNA]</scope>
    <source>
        <strain evidence="2 3">CBS 389.68</strain>
    </source>
</reference>
<feature type="region of interest" description="Disordered" evidence="1">
    <location>
        <begin position="139"/>
        <end position="302"/>
    </location>
</feature>
<dbReference type="Proteomes" id="UP000298138">
    <property type="component" value="Unassembled WGS sequence"/>
</dbReference>
<feature type="region of interest" description="Disordered" evidence="1">
    <location>
        <begin position="337"/>
        <end position="377"/>
    </location>
</feature>
<proteinExistence type="predicted"/>
<dbReference type="EMBL" id="ML220132">
    <property type="protein sequence ID" value="TGZ79397.1"/>
    <property type="molecule type" value="Genomic_DNA"/>
</dbReference>
<feature type="compositionally biased region" description="Basic residues" evidence="1">
    <location>
        <begin position="350"/>
        <end position="362"/>
    </location>
</feature>
<feature type="compositionally biased region" description="Acidic residues" evidence="1">
    <location>
        <begin position="31"/>
        <end position="45"/>
    </location>
</feature>
<dbReference type="InParanoid" id="A0A4S2MSU7"/>
<accession>A0A4S2MSU7</accession>
<feature type="compositionally biased region" description="Polar residues" evidence="1">
    <location>
        <begin position="274"/>
        <end position="285"/>
    </location>
</feature>
<feature type="region of interest" description="Disordered" evidence="1">
    <location>
        <begin position="29"/>
        <end position="58"/>
    </location>
</feature>
<gene>
    <name evidence="2" type="ORF">EX30DRAFT_397174</name>
</gene>